<proteinExistence type="predicted"/>
<sequence>MKPKPHTFQKQLSQRLTEEVQEKRQEKLAKIKLVLNRTTNLILLLLTSVLISFIWQQRVATPYILSEQAVGGDYFNALTYAKFYAQNIPFPPAGWMPFWNAGVPVIGGYPFGFFYLMLPLTHYFDVASSMELTSIILILFFFIASHFLFWEVGRNHLLALLFTGILIITPASYYALTAEGLITASAMQWFLPATLFFIVRFIKFQQRFLLVVAGTLTGLALLTHAPMAFVTVLTPAVLYLAIADTGDPKDAQQSQQLRFWKISLWKRIKNKATNLIIFFIVSSAIGSIGLYTLVLQVFFSAGSGTCDSSQCWGDYPPHFIWLTPLMLAPVVVYLPLTLIARYIHKARFSEILAPLTALGLLLAYISAAWLQLINQFASAMFPRRFFWAITLLALTLAAASARYISKSSKKLAMVANSLLIISLVFFIPKSPELFAFSLKPYLKIPNTLPMGAANFLVPKYQTHPITDIVPSWLPMRDGNWRLDSVRPDFFIWWNTVSEMPSTRGYSNAPTLEHLDWIYYLQTATLLPEGEDTIPEEAKKNRALFLLDAFAVKLLQQPGGDISYDPLLLTNKALVQRTEKVRDWEYVLIHEDLISPIVSPTNAARVLVISDEYGYSTLMRAISLVNLNSQIIIPIKGPDSINTVDDKLLNLADAVILYQFKGNQWDTIGDFVKNGGKVFIDIGSLENIPSPVPQILGAKSLQLHDQEKEWRLTFKQSSLLTNVQTTKFSPLLFENNPWKIAAPQSEDLLSDWMQPVLIHKTIPILSEGTFGEGSVIFSGFNIPYHIVSYNNYEEAKLLGNIITSLIPSQSQRGAFDVTRPKPSKIIVSTKNSRGIYFKENYHPGWKATINGKATPIYKAGLSFMYLPLPKSTENTQVEFEFRGSLASWGLTLLTVLSFVFALLYMTTNTPFRIFNTLLSRKILRPIKRWWAKE</sequence>
<feature type="transmembrane region" description="Helical" evidence="1">
    <location>
        <begin position="181"/>
        <end position="202"/>
    </location>
</feature>
<evidence type="ECO:0008006" key="4">
    <source>
        <dbReference type="Google" id="ProtNLM"/>
    </source>
</evidence>
<organism evidence="2 3">
    <name type="scientific">Candidatus Chisholmbacteria bacterium RIFCSPHIGHO2_01_FULL_49_18</name>
    <dbReference type="NCBI Taxonomy" id="1797590"/>
    <lineage>
        <taxon>Bacteria</taxon>
        <taxon>Candidatus Chisholmiibacteriota</taxon>
    </lineage>
</organism>
<dbReference type="InterPro" id="IPR029062">
    <property type="entry name" value="Class_I_gatase-like"/>
</dbReference>
<evidence type="ECO:0000256" key="1">
    <source>
        <dbReference type="SAM" id="Phobius"/>
    </source>
</evidence>
<keyword evidence="1" id="KW-0472">Membrane</keyword>
<comment type="caution">
    <text evidence="2">The sequence shown here is derived from an EMBL/GenBank/DDBJ whole genome shotgun (WGS) entry which is preliminary data.</text>
</comment>
<feature type="transmembrane region" description="Helical" evidence="1">
    <location>
        <begin position="385"/>
        <end position="404"/>
    </location>
</feature>
<dbReference type="SUPFAM" id="SSF52317">
    <property type="entry name" value="Class I glutamine amidotransferase-like"/>
    <property type="match status" value="1"/>
</dbReference>
<evidence type="ECO:0000313" key="2">
    <source>
        <dbReference type="EMBL" id="OGY16936.1"/>
    </source>
</evidence>
<feature type="transmembrane region" description="Helical" evidence="1">
    <location>
        <begin position="156"/>
        <end position="176"/>
    </location>
</feature>
<feature type="transmembrane region" description="Helical" evidence="1">
    <location>
        <begin position="98"/>
        <end position="118"/>
    </location>
</feature>
<dbReference type="AlphaFoldDB" id="A0A1G1VNG2"/>
<accession>A0A1G1VNG2</accession>
<feature type="transmembrane region" description="Helical" evidence="1">
    <location>
        <begin position="319"/>
        <end position="339"/>
    </location>
</feature>
<feature type="transmembrane region" description="Helical" evidence="1">
    <location>
        <begin position="208"/>
        <end position="241"/>
    </location>
</feature>
<dbReference type="Proteomes" id="UP000179069">
    <property type="component" value="Unassembled WGS sequence"/>
</dbReference>
<name>A0A1G1VNG2_9BACT</name>
<feature type="transmembrane region" description="Helical" evidence="1">
    <location>
        <begin position="351"/>
        <end position="373"/>
    </location>
</feature>
<feature type="transmembrane region" description="Helical" evidence="1">
    <location>
        <begin position="275"/>
        <end position="299"/>
    </location>
</feature>
<feature type="transmembrane region" description="Helical" evidence="1">
    <location>
        <begin position="884"/>
        <end position="904"/>
    </location>
</feature>
<protein>
    <recommendedName>
        <fullName evidence="4">Membrane protein 6-pyruvoyl-tetrahydropterin synthase-related domain-containing protein</fullName>
    </recommendedName>
</protein>
<reference evidence="2 3" key="1">
    <citation type="journal article" date="2016" name="Nat. Commun.">
        <title>Thousands of microbial genomes shed light on interconnected biogeochemical processes in an aquifer system.</title>
        <authorList>
            <person name="Anantharaman K."/>
            <person name="Brown C.T."/>
            <person name="Hug L.A."/>
            <person name="Sharon I."/>
            <person name="Castelle C.J."/>
            <person name="Probst A.J."/>
            <person name="Thomas B.C."/>
            <person name="Singh A."/>
            <person name="Wilkins M.J."/>
            <person name="Karaoz U."/>
            <person name="Brodie E.L."/>
            <person name="Williams K.H."/>
            <person name="Hubbard S.S."/>
            <person name="Banfield J.F."/>
        </authorList>
    </citation>
    <scope>NUCLEOTIDE SEQUENCE [LARGE SCALE GENOMIC DNA]</scope>
</reference>
<feature type="transmembrane region" description="Helical" evidence="1">
    <location>
        <begin position="34"/>
        <end position="55"/>
    </location>
</feature>
<gene>
    <name evidence="2" type="ORF">A2785_02255</name>
</gene>
<keyword evidence="1" id="KW-0812">Transmembrane</keyword>
<feature type="transmembrane region" description="Helical" evidence="1">
    <location>
        <begin position="130"/>
        <end position="150"/>
    </location>
</feature>
<feature type="transmembrane region" description="Helical" evidence="1">
    <location>
        <begin position="411"/>
        <end position="428"/>
    </location>
</feature>
<keyword evidence="1" id="KW-1133">Transmembrane helix</keyword>
<evidence type="ECO:0000313" key="3">
    <source>
        <dbReference type="Proteomes" id="UP000179069"/>
    </source>
</evidence>
<dbReference type="EMBL" id="MHCI01000008">
    <property type="protein sequence ID" value="OGY16936.1"/>
    <property type="molecule type" value="Genomic_DNA"/>
</dbReference>